<dbReference type="Proteomes" id="UP000001819">
    <property type="component" value="Chromosome 4"/>
</dbReference>
<dbReference type="KEGG" id="dpo:4816711"/>
<evidence type="ECO:0000256" key="1">
    <source>
        <dbReference type="SAM" id="MobiDB-lite"/>
    </source>
</evidence>
<evidence type="ECO:0000313" key="3">
    <source>
        <dbReference type="RefSeq" id="XP_015036768.2"/>
    </source>
</evidence>
<feature type="region of interest" description="Disordered" evidence="1">
    <location>
        <begin position="81"/>
        <end position="106"/>
    </location>
</feature>
<dbReference type="InParanoid" id="A0A6I8V9S0"/>
<sequence>MKFKYQMKPKPLKYIKHALLQLAHALGKALLYLGTPPLCPVHQNGVLTQLHCQYLGCCPLCNLCGFSDFGVTGTRPSCLYSGGPTDSSAPRNYFSTASGPRYSEMA</sequence>
<keyword evidence="2" id="KW-1185">Reference proteome</keyword>
<name>A0A6I8V9S0_DROPS</name>
<gene>
    <name evidence="3" type="primary">LOC4816711</name>
</gene>
<accession>A0A6I8V9S0</accession>
<proteinExistence type="predicted"/>
<evidence type="ECO:0000313" key="2">
    <source>
        <dbReference type="Proteomes" id="UP000001819"/>
    </source>
</evidence>
<organism evidence="2 3">
    <name type="scientific">Drosophila pseudoobscura pseudoobscura</name>
    <name type="common">Fruit fly</name>
    <dbReference type="NCBI Taxonomy" id="46245"/>
    <lineage>
        <taxon>Eukaryota</taxon>
        <taxon>Metazoa</taxon>
        <taxon>Ecdysozoa</taxon>
        <taxon>Arthropoda</taxon>
        <taxon>Hexapoda</taxon>
        <taxon>Insecta</taxon>
        <taxon>Pterygota</taxon>
        <taxon>Neoptera</taxon>
        <taxon>Endopterygota</taxon>
        <taxon>Diptera</taxon>
        <taxon>Brachycera</taxon>
        <taxon>Muscomorpha</taxon>
        <taxon>Ephydroidea</taxon>
        <taxon>Drosophilidae</taxon>
        <taxon>Drosophila</taxon>
        <taxon>Sophophora</taxon>
    </lineage>
</organism>
<feature type="compositionally biased region" description="Polar residues" evidence="1">
    <location>
        <begin position="84"/>
        <end position="98"/>
    </location>
</feature>
<protein>
    <submittedName>
        <fullName evidence="3">Uncharacterized protein</fullName>
    </submittedName>
</protein>
<dbReference type="RefSeq" id="XP_015036768.2">
    <property type="nucleotide sequence ID" value="XM_015181282.2"/>
</dbReference>
<dbReference type="AlphaFoldDB" id="A0A6I8V9S0"/>
<dbReference type="ExpressionAtlas" id="A0A6I8V9S0">
    <property type="expression patterns" value="baseline"/>
</dbReference>
<reference evidence="3" key="1">
    <citation type="submission" date="2025-08" db="UniProtKB">
        <authorList>
            <consortium name="RefSeq"/>
        </authorList>
    </citation>
    <scope>IDENTIFICATION</scope>
    <source>
        <strain evidence="3">MV-25-SWS-2005</strain>
        <tissue evidence="3">Whole body</tissue>
    </source>
</reference>